<evidence type="ECO:0000256" key="2">
    <source>
        <dbReference type="PROSITE-ProRule" id="PRU00708"/>
    </source>
</evidence>
<name>A0A9D4UK36_ADICA</name>
<dbReference type="GO" id="GO:0003723">
    <property type="term" value="F:RNA binding"/>
    <property type="evidence" value="ECO:0007669"/>
    <property type="project" value="InterPro"/>
</dbReference>
<dbReference type="Proteomes" id="UP000886520">
    <property type="component" value="Chromosome 16"/>
</dbReference>
<evidence type="ECO:0000313" key="3">
    <source>
        <dbReference type="EMBL" id="KAI5068866.1"/>
    </source>
</evidence>
<dbReference type="FunFam" id="1.25.40.10:FF:000073">
    <property type="entry name" value="Pentatricopeptide repeat-containing protein chloroplastic"/>
    <property type="match status" value="1"/>
</dbReference>
<reference evidence="3" key="1">
    <citation type="submission" date="2021-01" db="EMBL/GenBank/DDBJ databases">
        <title>Adiantum capillus-veneris genome.</title>
        <authorList>
            <person name="Fang Y."/>
            <person name="Liao Q."/>
        </authorList>
    </citation>
    <scope>NUCLEOTIDE SEQUENCE</scope>
    <source>
        <strain evidence="3">H3</strain>
        <tissue evidence="3">Leaf</tissue>
    </source>
</reference>
<keyword evidence="4" id="KW-1185">Reference proteome</keyword>
<feature type="repeat" description="PPR" evidence="2">
    <location>
        <begin position="386"/>
        <end position="420"/>
    </location>
</feature>
<organism evidence="3 4">
    <name type="scientific">Adiantum capillus-veneris</name>
    <name type="common">Maidenhair fern</name>
    <dbReference type="NCBI Taxonomy" id="13818"/>
    <lineage>
        <taxon>Eukaryota</taxon>
        <taxon>Viridiplantae</taxon>
        <taxon>Streptophyta</taxon>
        <taxon>Embryophyta</taxon>
        <taxon>Tracheophyta</taxon>
        <taxon>Polypodiopsida</taxon>
        <taxon>Polypodiidae</taxon>
        <taxon>Polypodiales</taxon>
        <taxon>Pteridineae</taxon>
        <taxon>Pteridaceae</taxon>
        <taxon>Vittarioideae</taxon>
        <taxon>Adiantum</taxon>
    </lineage>
</organism>
<dbReference type="Pfam" id="PF12854">
    <property type="entry name" value="PPR_1"/>
    <property type="match status" value="1"/>
</dbReference>
<dbReference type="FunFam" id="1.25.40.10:FF:000158">
    <property type="entry name" value="pentatricopeptide repeat-containing protein At2g33680"/>
    <property type="match status" value="1"/>
</dbReference>
<keyword evidence="1" id="KW-0677">Repeat</keyword>
<dbReference type="PROSITE" id="PS51375">
    <property type="entry name" value="PPR"/>
    <property type="match status" value="5"/>
</dbReference>
<dbReference type="PANTHER" id="PTHR47926">
    <property type="entry name" value="PENTATRICOPEPTIDE REPEAT-CONTAINING PROTEIN"/>
    <property type="match status" value="1"/>
</dbReference>
<dbReference type="OrthoDB" id="5588846at2759"/>
<dbReference type="InterPro" id="IPR002885">
    <property type="entry name" value="PPR_rpt"/>
</dbReference>
<dbReference type="EMBL" id="JABFUD020000016">
    <property type="protein sequence ID" value="KAI5068866.1"/>
    <property type="molecule type" value="Genomic_DNA"/>
</dbReference>
<dbReference type="InterPro" id="IPR046960">
    <property type="entry name" value="PPR_At4g14850-like_plant"/>
</dbReference>
<evidence type="ECO:0000313" key="4">
    <source>
        <dbReference type="Proteomes" id="UP000886520"/>
    </source>
</evidence>
<dbReference type="FunFam" id="1.25.40.10:FF:000344">
    <property type="entry name" value="Pentatricopeptide repeat-containing protein"/>
    <property type="match status" value="1"/>
</dbReference>
<sequence>MLSNLDDTFNHSLELPPFEKLPHTLQDCLKKKNLTNAWTFYMLILANGLEFSNILRDYIVFMFARCGSLLTAKKICHRLTCNNGAVLVHSIHMLVKCGEFQKAINVFETFDTYFMCADEYLYQTLLKACGIVECAHNGKNIHCDIVKKGFDLDSFVGTNLIDMYAKNGMLEEAQIVFEKLLVKDVVSWSSLICGYAENGCGERAIQSFSQMNNEGVIPNAVTFMCGLKACGHIGNLDKGRDIYADLAKQGYEKDLCVVSALVSMYIYCGCIKEAQAVFDGLPLKDVVLWTTLVGGYAERGHDREALMYLEKMQAESSIPNAVTSVCGLKACGNLGSFSEGRAIHNNVMKHGFDDDEFVITALMDMYINCRLLHEAQNVFDKLAVKSRAAWNVLIGGLVDHNCGQEALERFKKMQSQGPSPDRIAFVCALKACNILGLVNKGQSLHMEIVKAGLEKNIIVGVSVLDLYSKCGSVEEAEVVFGTLSIRSVVSWNALIMGYAQHGYGEKALSSVSRMDEEGVPIDATTAVCGLKACLALGELNRGMWIHMQAEKQALIMENPVMGSALIDMYVKCNSLLEARNVFDGLVSKDVISWGTLLSGYACQGDYELVSGLFDEMQESGLLPDGVPLLSVLTVCCHAGLTQTGLMALNTLNKEYAIPPTLEHYNCMIDVLGRAGQLDETVAMLNEMPFQPDLVSWKSLLSSCRKCGDIAIAKHAFEHASVLTENKLDLSILMQGINVENY</sequence>
<dbReference type="AlphaFoldDB" id="A0A9D4UK36"/>
<dbReference type="NCBIfam" id="TIGR00756">
    <property type="entry name" value="PPR"/>
    <property type="match status" value="6"/>
</dbReference>
<dbReference type="InterPro" id="IPR011990">
    <property type="entry name" value="TPR-like_helical_dom_sf"/>
</dbReference>
<dbReference type="Gene3D" id="1.25.40.10">
    <property type="entry name" value="Tetratricopeptide repeat domain"/>
    <property type="match status" value="5"/>
</dbReference>
<dbReference type="FunFam" id="1.25.40.10:FF:000343">
    <property type="entry name" value="Pentatricopeptide repeat-containing protein At3g58590"/>
    <property type="match status" value="1"/>
</dbReference>
<gene>
    <name evidence="3" type="ORF">GOP47_0017211</name>
</gene>
<accession>A0A9D4UK36</accession>
<evidence type="ECO:0008006" key="5">
    <source>
        <dbReference type="Google" id="ProtNLM"/>
    </source>
</evidence>
<dbReference type="Pfam" id="PF13041">
    <property type="entry name" value="PPR_2"/>
    <property type="match status" value="1"/>
</dbReference>
<dbReference type="Pfam" id="PF01535">
    <property type="entry name" value="PPR"/>
    <property type="match status" value="6"/>
</dbReference>
<feature type="repeat" description="PPR" evidence="2">
    <location>
        <begin position="487"/>
        <end position="521"/>
    </location>
</feature>
<comment type="caution">
    <text evidence="3">The sequence shown here is derived from an EMBL/GenBank/DDBJ whole genome shotgun (WGS) entry which is preliminary data.</text>
</comment>
<protein>
    <recommendedName>
        <fullName evidence="5">Pentatricopeptide repeat-containing protein</fullName>
    </recommendedName>
</protein>
<dbReference type="GO" id="GO:0048731">
    <property type="term" value="P:system development"/>
    <property type="evidence" value="ECO:0007669"/>
    <property type="project" value="UniProtKB-ARBA"/>
</dbReference>
<proteinExistence type="predicted"/>
<feature type="repeat" description="PPR" evidence="2">
    <location>
        <begin position="285"/>
        <end position="319"/>
    </location>
</feature>
<dbReference type="GO" id="GO:0009451">
    <property type="term" value="P:RNA modification"/>
    <property type="evidence" value="ECO:0007669"/>
    <property type="project" value="InterPro"/>
</dbReference>
<feature type="repeat" description="PPR" evidence="2">
    <location>
        <begin position="184"/>
        <end position="218"/>
    </location>
</feature>
<evidence type="ECO:0000256" key="1">
    <source>
        <dbReference type="ARBA" id="ARBA00022737"/>
    </source>
</evidence>
<feature type="repeat" description="PPR" evidence="2">
    <location>
        <begin position="589"/>
        <end position="623"/>
    </location>
</feature>